<proteinExistence type="inferred from homology"/>
<reference evidence="4 5" key="1">
    <citation type="submission" date="2019-02" db="EMBL/GenBank/DDBJ databases">
        <title>Complete Genome Sequence and Methylome Analysis of free living Spirochaetas.</title>
        <authorList>
            <person name="Fomenkov A."/>
            <person name="Dubinina G."/>
            <person name="Leshcheva N."/>
            <person name="Mikheeva N."/>
            <person name="Grabovich M."/>
            <person name="Vincze T."/>
            <person name="Roberts R.J."/>
        </authorList>
    </citation>
    <scope>NUCLEOTIDE SEQUENCE [LARGE SCALE GENOMIC DNA]</scope>
    <source>
        <strain evidence="4 5">K2</strain>
    </source>
</reference>
<dbReference type="EMBL" id="CP036150">
    <property type="protein sequence ID" value="QEN09622.1"/>
    <property type="molecule type" value="Genomic_DNA"/>
</dbReference>
<dbReference type="Pfam" id="PF03313">
    <property type="entry name" value="SDH_alpha"/>
    <property type="match status" value="1"/>
</dbReference>
<keyword evidence="2" id="KW-0812">Transmembrane</keyword>
<evidence type="ECO:0000259" key="3">
    <source>
        <dbReference type="Pfam" id="PF03313"/>
    </source>
</evidence>
<sequence>MITHDDITKMLEMEMQPALGCTGPTAYALAAARCKPFLTADVNLMNIYVSPAFLKIGFGVATPGTTEPGIGIAAAIGLLGGDYTLGMEVLKPCTPQNIQKAQLMVDEGRVQIFSDGEETGVYVRAEVITNNETVITILSGKHDGIISVSVNGQEMFHNEDSLKEIEQDEVFLTPDIIFDYISHVDTKELQFLLDGYKMNLALAEDGLKNEFGLHSGRAYLRSTFQKNKVPADLFEQPLKYLPVTLDKKVQILVSAASDARMGGSSYPAMAAMGDGNQGITAILPVGLAAESYNSSKEEMIRALALSCLMLFFVKIHIGRSAAFCMCAIAASAGATAGICYLKGLDEKAIRGAVKNSISPLAGMLCDGAKNGCALKMSIASMTALNAVELAESGIEVGYFDGVADNTLEETVNCITDIANKSMDLLDELMVNSILLKEERKRKKCKTI</sequence>
<dbReference type="InterPro" id="IPR021144">
    <property type="entry name" value="UPF0597"/>
</dbReference>
<dbReference type="InterPro" id="IPR005130">
    <property type="entry name" value="Ser_deHydtase-like_asu"/>
</dbReference>
<dbReference type="PANTHER" id="PTHR30501">
    <property type="entry name" value="UPF0597 PROTEIN YHAM"/>
    <property type="match status" value="1"/>
</dbReference>
<protein>
    <recommendedName>
        <fullName evidence="1">UPF0597 protein EXM22_17130</fullName>
    </recommendedName>
</protein>
<dbReference type="GO" id="GO:0080146">
    <property type="term" value="F:L-cysteine desulfhydrase activity"/>
    <property type="evidence" value="ECO:0007669"/>
    <property type="project" value="TreeGrafter"/>
</dbReference>
<evidence type="ECO:0000256" key="2">
    <source>
        <dbReference type="SAM" id="Phobius"/>
    </source>
</evidence>
<keyword evidence="5" id="KW-1185">Reference proteome</keyword>
<gene>
    <name evidence="4" type="ORF">EXM22_17130</name>
</gene>
<feature type="domain" description="Serine dehydratase-like alpha subunit" evidence="3">
    <location>
        <begin position="87"/>
        <end position="429"/>
    </location>
</feature>
<feature type="transmembrane region" description="Helical" evidence="2">
    <location>
        <begin position="321"/>
        <end position="341"/>
    </location>
</feature>
<dbReference type="KEGG" id="ock:EXM22_17130"/>
<dbReference type="AlphaFoldDB" id="A0A5C1QU93"/>
<dbReference type="RefSeq" id="WP_149487696.1">
    <property type="nucleotide sequence ID" value="NZ_CP036150.1"/>
</dbReference>
<evidence type="ECO:0000256" key="1">
    <source>
        <dbReference type="HAMAP-Rule" id="MF_01845"/>
    </source>
</evidence>
<evidence type="ECO:0000313" key="5">
    <source>
        <dbReference type="Proteomes" id="UP000324209"/>
    </source>
</evidence>
<dbReference type="HAMAP" id="MF_01845">
    <property type="entry name" value="UPF0597"/>
    <property type="match status" value="1"/>
</dbReference>
<organism evidence="4 5">
    <name type="scientific">Oceanispirochaeta crateris</name>
    <dbReference type="NCBI Taxonomy" id="2518645"/>
    <lineage>
        <taxon>Bacteria</taxon>
        <taxon>Pseudomonadati</taxon>
        <taxon>Spirochaetota</taxon>
        <taxon>Spirochaetia</taxon>
        <taxon>Spirochaetales</taxon>
        <taxon>Spirochaetaceae</taxon>
        <taxon>Oceanispirochaeta</taxon>
    </lineage>
</organism>
<comment type="similarity">
    <text evidence="1">Belongs to the UPF0597 family.</text>
</comment>
<keyword evidence="2" id="KW-0472">Membrane</keyword>
<evidence type="ECO:0000313" key="4">
    <source>
        <dbReference type="EMBL" id="QEN09622.1"/>
    </source>
</evidence>
<dbReference type="PANTHER" id="PTHR30501:SF2">
    <property type="entry name" value="UPF0597 PROTEIN YHAM"/>
    <property type="match status" value="1"/>
</dbReference>
<accession>A0A5C1QU93</accession>
<dbReference type="SUPFAM" id="SSF103378">
    <property type="entry name" value="2-methylcitrate dehydratase PrpD"/>
    <property type="match status" value="1"/>
</dbReference>
<name>A0A5C1QU93_9SPIO</name>
<dbReference type="InterPro" id="IPR036148">
    <property type="entry name" value="MmgE/PrpD_sf"/>
</dbReference>
<dbReference type="OrthoDB" id="41906at2"/>
<dbReference type="Proteomes" id="UP000324209">
    <property type="component" value="Chromosome"/>
</dbReference>
<dbReference type="GO" id="GO:0019450">
    <property type="term" value="P:L-cysteine catabolic process to pyruvate"/>
    <property type="evidence" value="ECO:0007669"/>
    <property type="project" value="TreeGrafter"/>
</dbReference>
<dbReference type="PIRSF" id="PIRSF006054">
    <property type="entry name" value="UCP006054"/>
    <property type="match status" value="1"/>
</dbReference>
<keyword evidence="2" id="KW-1133">Transmembrane helix</keyword>